<reference evidence="9" key="2">
    <citation type="submission" date="2016-03" db="EMBL/GenBank/DDBJ databases">
        <authorList>
            <person name="Loux V."/>
        </authorList>
    </citation>
    <scope>NUCLEOTIDE SEQUENCE</scope>
    <source>
        <strain evidence="9">C1</strain>
    </source>
</reference>
<dbReference type="AlphaFoldDB" id="A0A098EF70"/>
<dbReference type="InterPro" id="IPR025657">
    <property type="entry name" value="RadC_JAB"/>
</dbReference>
<dbReference type="SUPFAM" id="SSF102712">
    <property type="entry name" value="JAB1/MPN domain"/>
    <property type="match status" value="1"/>
</dbReference>
<dbReference type="Proteomes" id="UP000078419">
    <property type="component" value="Unassembled WGS sequence"/>
</dbReference>
<evidence type="ECO:0000256" key="4">
    <source>
        <dbReference type="ARBA" id="ARBA00022833"/>
    </source>
</evidence>
<dbReference type="PANTHER" id="PTHR30471">
    <property type="entry name" value="DNA REPAIR PROTEIN RADC"/>
    <property type="match status" value="1"/>
</dbReference>
<dbReference type="PROSITE" id="PS50249">
    <property type="entry name" value="MPN"/>
    <property type="match status" value="1"/>
</dbReference>
<dbReference type="Pfam" id="PF04002">
    <property type="entry name" value="RadC"/>
    <property type="match status" value="1"/>
</dbReference>
<dbReference type="InterPro" id="IPR010994">
    <property type="entry name" value="RuvA_2-like"/>
</dbReference>
<keyword evidence="1" id="KW-0645">Protease</keyword>
<dbReference type="Gene3D" id="3.40.140.10">
    <property type="entry name" value="Cytidine Deaminase, domain 2"/>
    <property type="match status" value="1"/>
</dbReference>
<name>A0A098EF70_ANAPH</name>
<dbReference type="PANTHER" id="PTHR30471:SF3">
    <property type="entry name" value="UPF0758 PROTEIN YEES-RELATED"/>
    <property type="match status" value="1"/>
</dbReference>
<keyword evidence="5" id="KW-0482">Metalloprotease</keyword>
<dbReference type="RefSeq" id="WP_021799330.1">
    <property type="nucleotide sequence ID" value="NZ_CCXQ01000128.1"/>
</dbReference>
<dbReference type="InterPro" id="IPR001405">
    <property type="entry name" value="UPF0758"/>
</dbReference>
<dbReference type="SUPFAM" id="SSF47781">
    <property type="entry name" value="RuvA domain 2-like"/>
    <property type="match status" value="1"/>
</dbReference>
<proteinExistence type="inferred from homology"/>
<organism evidence="8 10">
    <name type="scientific">Anaplasma phagocytophilum</name>
    <name type="common">Ehrlichia phagocytophila</name>
    <dbReference type="NCBI Taxonomy" id="948"/>
    <lineage>
        <taxon>Bacteria</taxon>
        <taxon>Pseudomonadati</taxon>
        <taxon>Pseudomonadota</taxon>
        <taxon>Alphaproteobacteria</taxon>
        <taxon>Rickettsiales</taxon>
        <taxon>Anaplasmataceae</taxon>
        <taxon>Anaplasma</taxon>
        <taxon>phagocytophilum group</taxon>
    </lineage>
</organism>
<dbReference type="EMBL" id="FLLR01000004">
    <property type="protein sequence ID" value="SBO13824.1"/>
    <property type="molecule type" value="Genomic_DNA"/>
</dbReference>
<evidence type="ECO:0000313" key="10">
    <source>
        <dbReference type="Proteomes" id="UP000055047"/>
    </source>
</evidence>
<dbReference type="EMBL" id="CCXQ01000128">
    <property type="protein sequence ID" value="CEG20938.1"/>
    <property type="molecule type" value="Genomic_DNA"/>
</dbReference>
<evidence type="ECO:0000313" key="9">
    <source>
        <dbReference type="EMBL" id="SBO13824.1"/>
    </source>
</evidence>
<reference evidence="11" key="3">
    <citation type="submission" date="2016-03" db="EMBL/GenBank/DDBJ databases">
        <authorList>
            <person name="Loux Valentin"/>
        </authorList>
    </citation>
    <scope>NUCLEOTIDE SEQUENCE [LARGE SCALE GENOMIC DNA]</scope>
    <source>
        <strain evidence="11">C1</strain>
    </source>
</reference>
<accession>A0A098EF70</accession>
<keyword evidence="2" id="KW-0479">Metal-binding</keyword>
<gene>
    <name evidence="8" type="primary">radC</name>
    <name evidence="9" type="ORF">ANAPC1_00162</name>
    <name evidence="8" type="ORF">ANAPHAGO_00737</name>
</gene>
<dbReference type="Proteomes" id="UP000055047">
    <property type="component" value="Unassembled WGS sequence"/>
</dbReference>
<dbReference type="GO" id="GO:0046872">
    <property type="term" value="F:metal ion binding"/>
    <property type="evidence" value="ECO:0007669"/>
    <property type="project" value="UniProtKB-KW"/>
</dbReference>
<evidence type="ECO:0000313" key="11">
    <source>
        <dbReference type="Proteomes" id="UP000078419"/>
    </source>
</evidence>
<protein>
    <submittedName>
        <fullName evidence="8">DNA repair protein RadC</fullName>
    </submittedName>
</protein>
<dbReference type="NCBIfam" id="TIGR00608">
    <property type="entry name" value="radc"/>
    <property type="match status" value="1"/>
</dbReference>
<reference evidence="8 10" key="1">
    <citation type="submission" date="2014-09" db="EMBL/GenBank/DDBJ databases">
        <authorList>
            <person name="Loux Valentin"/>
            <person name="Dugat Thibaut"/>
        </authorList>
    </citation>
    <scope>NUCLEOTIDE SEQUENCE [LARGE SCALE GENOMIC DNA]</scope>
    <source>
        <strain evidence="8 10">BOV-10_179</strain>
    </source>
</reference>
<sequence>MPESRDAERKRQQLGHRERLRQKILNGNGDGVFDYEVLELLLCSVRGRVDLKPVAKRLMERFGNLSQVLYADINELRKVKDMGDSSVAMLVCVREALIRVMRGNITSCVMLDKWPKLLDYLKVKIGNSTIENFLVLYLNKRYSLIADEVQSTGTVDETPLYIREVIRKALLCGAVYIVISHNHPSGDPKPSKADINVTNKLRIACNSMDIELVDHVIVTSKRHYSFKTHGLL</sequence>
<dbReference type="PROSITE" id="PS01302">
    <property type="entry name" value="UPF0758"/>
    <property type="match status" value="1"/>
</dbReference>
<keyword evidence="3" id="KW-0378">Hydrolase</keyword>
<dbReference type="InterPro" id="IPR020891">
    <property type="entry name" value="UPF0758_CS"/>
</dbReference>
<evidence type="ECO:0000256" key="5">
    <source>
        <dbReference type="ARBA" id="ARBA00023049"/>
    </source>
</evidence>
<feature type="domain" description="MPN" evidence="7">
    <location>
        <begin position="104"/>
        <end position="232"/>
    </location>
</feature>
<dbReference type="NCBIfam" id="NF000642">
    <property type="entry name" value="PRK00024.1"/>
    <property type="match status" value="1"/>
</dbReference>
<dbReference type="InterPro" id="IPR037518">
    <property type="entry name" value="MPN"/>
</dbReference>
<dbReference type="GO" id="GO:0006508">
    <property type="term" value="P:proteolysis"/>
    <property type="evidence" value="ECO:0007669"/>
    <property type="project" value="UniProtKB-KW"/>
</dbReference>
<evidence type="ECO:0000256" key="6">
    <source>
        <dbReference type="RuleBase" id="RU003797"/>
    </source>
</evidence>
<comment type="similarity">
    <text evidence="6">Belongs to the UPF0758 family.</text>
</comment>
<evidence type="ECO:0000256" key="2">
    <source>
        <dbReference type="ARBA" id="ARBA00022723"/>
    </source>
</evidence>
<evidence type="ECO:0000313" key="8">
    <source>
        <dbReference type="EMBL" id="CEG20938.1"/>
    </source>
</evidence>
<keyword evidence="4" id="KW-0862">Zinc</keyword>
<evidence type="ECO:0000259" key="7">
    <source>
        <dbReference type="PROSITE" id="PS50249"/>
    </source>
</evidence>
<dbReference type="GO" id="GO:0008237">
    <property type="term" value="F:metallopeptidase activity"/>
    <property type="evidence" value="ECO:0007669"/>
    <property type="project" value="UniProtKB-KW"/>
</dbReference>
<evidence type="ECO:0000256" key="3">
    <source>
        <dbReference type="ARBA" id="ARBA00022801"/>
    </source>
</evidence>
<evidence type="ECO:0000256" key="1">
    <source>
        <dbReference type="ARBA" id="ARBA00022670"/>
    </source>
</evidence>
<dbReference type="CDD" id="cd08071">
    <property type="entry name" value="MPN_DUF2466"/>
    <property type="match status" value="1"/>
</dbReference>